<dbReference type="Proteomes" id="UP000319980">
    <property type="component" value="Unassembled WGS sequence"/>
</dbReference>
<reference evidence="2 3" key="1">
    <citation type="journal article" date="2008" name="Int. J. Syst. Evol. Microbiol.">
        <title>Luteimonas marina sp. nov., isolated from seawater.</title>
        <authorList>
            <person name="Baik K.S."/>
            <person name="Park S.C."/>
            <person name="Kim M.S."/>
            <person name="Kim E.M."/>
            <person name="Park C."/>
            <person name="Chun J."/>
            <person name="Seong C.N."/>
        </authorList>
    </citation>
    <scope>NUCLEOTIDE SEQUENCE [LARGE SCALE GENOMIC DNA]</scope>
    <source>
        <strain evidence="2 3">FR1330</strain>
    </source>
</reference>
<dbReference type="GO" id="GO:0006508">
    <property type="term" value="P:proteolysis"/>
    <property type="evidence" value="ECO:0007669"/>
    <property type="project" value="InterPro"/>
</dbReference>
<dbReference type="AlphaFoldDB" id="A0A5C5UBF0"/>
<sequence>MPGPVRTAGLRLLAAGLLAWLWLSPAAAQVPACDADAVAARDRQLIDARLQEMPAQRPGLPDLYALGFAGDGDENVFRNEVAYFEALATARYGADGRTLALVNHPDSLAQAPRPLATLDNLRHALAGIARAMDPDEDLLLLYLATHGSRQHELSIRLGDRFDVALKPAQLRAALDDAGIRHRLLIVSACFSGGFIPALATPDTLVIAAARRDRPSFGCGDSASATYFGRALLVEGMNRDGGLVEAFEYAKRQVARRETMEGHTPSEPQLWIGEDIRPRLQAWEDRLVRGPALPYPHPL</sequence>
<dbReference type="Pfam" id="PF01650">
    <property type="entry name" value="Peptidase_C13"/>
    <property type="match status" value="1"/>
</dbReference>
<organism evidence="2 3">
    <name type="scientific">Luteimonas marina</name>
    <dbReference type="NCBI Taxonomy" id="488485"/>
    <lineage>
        <taxon>Bacteria</taxon>
        <taxon>Pseudomonadati</taxon>
        <taxon>Pseudomonadota</taxon>
        <taxon>Gammaproteobacteria</taxon>
        <taxon>Lysobacterales</taxon>
        <taxon>Lysobacteraceae</taxon>
        <taxon>Luteimonas</taxon>
    </lineage>
</organism>
<proteinExistence type="predicted"/>
<protein>
    <submittedName>
        <fullName evidence="2">Peptidase C13</fullName>
    </submittedName>
</protein>
<dbReference type="RefSeq" id="WP_146384509.1">
    <property type="nucleotide sequence ID" value="NZ_VOHK01000001.1"/>
</dbReference>
<keyword evidence="3" id="KW-1185">Reference proteome</keyword>
<evidence type="ECO:0000313" key="2">
    <source>
        <dbReference type="EMBL" id="TWT23424.1"/>
    </source>
</evidence>
<evidence type="ECO:0000313" key="3">
    <source>
        <dbReference type="Proteomes" id="UP000319980"/>
    </source>
</evidence>
<dbReference type="InterPro" id="IPR001096">
    <property type="entry name" value="Peptidase_C13"/>
</dbReference>
<dbReference type="OrthoDB" id="345222at2"/>
<dbReference type="Gene3D" id="3.40.50.1460">
    <property type="match status" value="1"/>
</dbReference>
<name>A0A5C5UBF0_9GAMM</name>
<dbReference type="GO" id="GO:0008233">
    <property type="term" value="F:peptidase activity"/>
    <property type="evidence" value="ECO:0007669"/>
    <property type="project" value="InterPro"/>
</dbReference>
<keyword evidence="1" id="KW-0732">Signal</keyword>
<gene>
    <name evidence="2" type="ORF">FQY83_01930</name>
</gene>
<feature type="signal peptide" evidence="1">
    <location>
        <begin position="1"/>
        <end position="28"/>
    </location>
</feature>
<evidence type="ECO:0000256" key="1">
    <source>
        <dbReference type="SAM" id="SignalP"/>
    </source>
</evidence>
<accession>A0A5C5UBF0</accession>
<comment type="caution">
    <text evidence="2">The sequence shown here is derived from an EMBL/GenBank/DDBJ whole genome shotgun (WGS) entry which is preliminary data.</text>
</comment>
<feature type="chain" id="PRO_5022851203" evidence="1">
    <location>
        <begin position="29"/>
        <end position="298"/>
    </location>
</feature>
<dbReference type="EMBL" id="VOHK01000001">
    <property type="protein sequence ID" value="TWT23424.1"/>
    <property type="molecule type" value="Genomic_DNA"/>
</dbReference>